<evidence type="ECO:0000256" key="5">
    <source>
        <dbReference type="SAM" id="MobiDB-lite"/>
    </source>
</evidence>
<dbReference type="AlphaFoldDB" id="A0AAD5SN03"/>
<proteinExistence type="predicted"/>
<keyword evidence="3" id="KW-0347">Helicase</keyword>
<sequence length="655" mass="71051">MADGVHRNAQYAYAANSNLVINQERGSLPRRDHEASGEPESLAGRITHRFGDRALAKRKEKDTDKDKEKQKEKDKDKIAKKQRRGVSAAGELALALGGGSSSVLAATAGLDVEAAYRPRTKDTRSAYALLLALLGSLMGGGALPTDVLHGAAFDALVSVHDQSLKDVDRKRDIEDILGAKISSEAFAQLVSIAKKLTDFNPSDNDGSGQDNLVADARAADIDQDYGVAVVFDEDEDDEEADGSDNEYEVDNENDDDEDEDGENRQNLGPTLASADSANKSADSDDEDVDMDNDDGIVIKQASKSSSKAVSAAAAAAASSKAVNPHDIDAFWLQRQVALVYSDPHIVQEKAQHALEIMSSKSKSARDIENNLMALFDYDKFDLVKLLTRNNDLIVWCTRYARAAAGTDEKHAIEEEMRDAGVEYILNLLSQAPARKLEGRSRRGVVEGAMEIDESGNTTSRGGAVGDKSQDASGSAFKAVAQPGKVPKNTIDLDEMTFLAGGHLMSNKKCKLPEGSWKKTKKGYEEVHVPAPKPKGLDPGEKLIEIKSMPEWTHEAFKNSKSLNRIQSKVYPVAFKDDVNMLLCAPTGAGKTNCAMLTILREIGKYRDERTGQIDLDSFKIVYIAPMKALVAEMVGNFGERLKPYGITVAELTGDR</sequence>
<evidence type="ECO:0000259" key="8">
    <source>
        <dbReference type="Pfam" id="PF18149"/>
    </source>
</evidence>
<keyword evidence="6" id="KW-0472">Membrane</keyword>
<feature type="compositionally biased region" description="Polar residues" evidence="5">
    <location>
        <begin position="15"/>
        <end position="25"/>
    </location>
</feature>
<dbReference type="Pfam" id="PF00270">
    <property type="entry name" value="DEAD"/>
    <property type="match status" value="1"/>
</dbReference>
<dbReference type="InterPro" id="IPR050474">
    <property type="entry name" value="Hel308_SKI2-like"/>
</dbReference>
<name>A0AAD5SN03_9FUNG</name>
<dbReference type="SUPFAM" id="SSF52540">
    <property type="entry name" value="P-loop containing nucleoside triphosphate hydrolases"/>
    <property type="match status" value="1"/>
</dbReference>
<feature type="non-terminal residue" evidence="10">
    <location>
        <position position="655"/>
    </location>
</feature>
<dbReference type="InterPro" id="IPR048863">
    <property type="entry name" value="BRR2_plug"/>
</dbReference>
<feature type="transmembrane region" description="Helical" evidence="6">
    <location>
        <begin position="126"/>
        <end position="143"/>
    </location>
</feature>
<feature type="domain" description="Pre-mRNA-splicing helicase BRR2-like plug" evidence="9">
    <location>
        <begin position="123"/>
        <end position="191"/>
    </location>
</feature>
<keyword evidence="6" id="KW-1133">Transmembrane helix</keyword>
<protein>
    <submittedName>
        <fullName evidence="10">DEIH-box ATPase</fullName>
    </submittedName>
</protein>
<feature type="domain" description="DEAD/DEAH-box helicase" evidence="7">
    <location>
        <begin position="563"/>
        <end position="653"/>
    </location>
</feature>
<dbReference type="GO" id="GO:0003676">
    <property type="term" value="F:nucleic acid binding"/>
    <property type="evidence" value="ECO:0007669"/>
    <property type="project" value="InterPro"/>
</dbReference>
<keyword evidence="4" id="KW-0067">ATP-binding</keyword>
<feature type="domain" description="Brr2 N-terminal helicase PWI" evidence="8">
    <location>
        <begin position="319"/>
        <end position="427"/>
    </location>
</feature>
<feature type="compositionally biased region" description="Acidic residues" evidence="5">
    <location>
        <begin position="233"/>
        <end position="261"/>
    </location>
</feature>
<dbReference type="InterPro" id="IPR041094">
    <property type="entry name" value="Brr2_helicase_PWI"/>
</dbReference>
<keyword evidence="11" id="KW-1185">Reference proteome</keyword>
<accession>A0AAD5SN03</accession>
<dbReference type="GO" id="GO:0016787">
    <property type="term" value="F:hydrolase activity"/>
    <property type="evidence" value="ECO:0007669"/>
    <property type="project" value="UniProtKB-KW"/>
</dbReference>
<feature type="region of interest" description="Disordered" evidence="5">
    <location>
        <begin position="452"/>
        <end position="475"/>
    </location>
</feature>
<keyword evidence="2" id="KW-0378">Hydrolase</keyword>
<dbReference type="GO" id="GO:0005634">
    <property type="term" value="C:nucleus"/>
    <property type="evidence" value="ECO:0007669"/>
    <property type="project" value="TreeGrafter"/>
</dbReference>
<dbReference type="PANTHER" id="PTHR47961">
    <property type="entry name" value="DNA POLYMERASE THETA, PUTATIVE (AFU_ORTHOLOGUE AFUA_1G05260)-RELATED"/>
    <property type="match status" value="1"/>
</dbReference>
<dbReference type="Pfam" id="PF21188">
    <property type="entry name" value="BRR2_plug"/>
    <property type="match status" value="1"/>
</dbReference>
<evidence type="ECO:0000313" key="10">
    <source>
        <dbReference type="EMBL" id="KAJ3086459.1"/>
    </source>
</evidence>
<feature type="region of interest" description="Disordered" evidence="5">
    <location>
        <begin position="13"/>
        <end position="83"/>
    </location>
</feature>
<feature type="compositionally biased region" description="Basic and acidic residues" evidence="5">
    <location>
        <begin position="27"/>
        <end position="36"/>
    </location>
</feature>
<dbReference type="FunFam" id="3.40.50.300:FF:003287">
    <property type="entry name" value="U5 small nuclear ribonucleoprotein 200 kDa helicase"/>
    <property type="match status" value="1"/>
</dbReference>
<evidence type="ECO:0000256" key="1">
    <source>
        <dbReference type="ARBA" id="ARBA00022741"/>
    </source>
</evidence>
<evidence type="ECO:0000256" key="6">
    <source>
        <dbReference type="SAM" id="Phobius"/>
    </source>
</evidence>
<dbReference type="Proteomes" id="UP001211907">
    <property type="component" value="Unassembled WGS sequence"/>
</dbReference>
<organism evidence="10 11">
    <name type="scientific">Physocladia obscura</name>
    <dbReference type="NCBI Taxonomy" id="109957"/>
    <lineage>
        <taxon>Eukaryota</taxon>
        <taxon>Fungi</taxon>
        <taxon>Fungi incertae sedis</taxon>
        <taxon>Chytridiomycota</taxon>
        <taxon>Chytridiomycota incertae sedis</taxon>
        <taxon>Chytridiomycetes</taxon>
        <taxon>Chytridiales</taxon>
        <taxon>Chytriomycetaceae</taxon>
        <taxon>Physocladia</taxon>
    </lineage>
</organism>
<comment type="caution">
    <text evidence="10">The sequence shown here is derived from an EMBL/GenBank/DDBJ whole genome shotgun (WGS) entry which is preliminary data.</text>
</comment>
<dbReference type="GO" id="GO:0005524">
    <property type="term" value="F:ATP binding"/>
    <property type="evidence" value="ECO:0007669"/>
    <property type="project" value="UniProtKB-KW"/>
</dbReference>
<evidence type="ECO:0000256" key="3">
    <source>
        <dbReference type="ARBA" id="ARBA00022806"/>
    </source>
</evidence>
<feature type="compositionally biased region" description="Basic and acidic residues" evidence="5">
    <location>
        <begin position="49"/>
        <end position="79"/>
    </location>
</feature>
<reference evidence="10" key="1">
    <citation type="submission" date="2020-05" db="EMBL/GenBank/DDBJ databases">
        <title>Phylogenomic resolution of chytrid fungi.</title>
        <authorList>
            <person name="Stajich J.E."/>
            <person name="Amses K."/>
            <person name="Simmons R."/>
            <person name="Seto K."/>
            <person name="Myers J."/>
            <person name="Bonds A."/>
            <person name="Quandt C.A."/>
            <person name="Barry K."/>
            <person name="Liu P."/>
            <person name="Grigoriev I."/>
            <person name="Longcore J.E."/>
            <person name="James T.Y."/>
        </authorList>
    </citation>
    <scope>NUCLEOTIDE SEQUENCE</scope>
    <source>
        <strain evidence="10">JEL0513</strain>
    </source>
</reference>
<dbReference type="Pfam" id="PF18149">
    <property type="entry name" value="Helicase_PWI"/>
    <property type="match status" value="1"/>
</dbReference>
<keyword evidence="6" id="KW-0812">Transmembrane</keyword>
<dbReference type="InterPro" id="IPR011545">
    <property type="entry name" value="DEAD/DEAH_box_helicase_dom"/>
</dbReference>
<evidence type="ECO:0000259" key="9">
    <source>
        <dbReference type="Pfam" id="PF21188"/>
    </source>
</evidence>
<dbReference type="InterPro" id="IPR027417">
    <property type="entry name" value="P-loop_NTPase"/>
</dbReference>
<evidence type="ECO:0000256" key="4">
    <source>
        <dbReference type="ARBA" id="ARBA00022840"/>
    </source>
</evidence>
<dbReference type="GO" id="GO:0000712">
    <property type="term" value="P:resolution of meiotic recombination intermediates"/>
    <property type="evidence" value="ECO:0007669"/>
    <property type="project" value="TreeGrafter"/>
</dbReference>
<dbReference type="Gene3D" id="3.40.50.300">
    <property type="entry name" value="P-loop containing nucleotide triphosphate hydrolases"/>
    <property type="match status" value="1"/>
</dbReference>
<gene>
    <name evidence="10" type="primary">BRR2</name>
    <name evidence="10" type="ORF">HK100_008694</name>
</gene>
<evidence type="ECO:0000313" key="11">
    <source>
        <dbReference type="Proteomes" id="UP001211907"/>
    </source>
</evidence>
<dbReference type="EMBL" id="JADGJH010004272">
    <property type="protein sequence ID" value="KAJ3086459.1"/>
    <property type="molecule type" value="Genomic_DNA"/>
</dbReference>
<feature type="compositionally biased region" description="Acidic residues" evidence="5">
    <location>
        <begin position="283"/>
        <end position="292"/>
    </location>
</feature>
<keyword evidence="1" id="KW-0547">Nucleotide-binding</keyword>
<dbReference type="PANTHER" id="PTHR47961:SF4">
    <property type="entry name" value="ACTIVATING SIGNAL COINTEGRATOR 1 COMPLEX SUBUNIT 3"/>
    <property type="match status" value="1"/>
</dbReference>
<dbReference type="GO" id="GO:0003678">
    <property type="term" value="F:DNA helicase activity"/>
    <property type="evidence" value="ECO:0007669"/>
    <property type="project" value="TreeGrafter"/>
</dbReference>
<feature type="region of interest" description="Disordered" evidence="5">
    <location>
        <begin position="233"/>
        <end position="292"/>
    </location>
</feature>
<evidence type="ECO:0000256" key="2">
    <source>
        <dbReference type="ARBA" id="ARBA00022801"/>
    </source>
</evidence>
<evidence type="ECO:0000259" key="7">
    <source>
        <dbReference type="Pfam" id="PF00270"/>
    </source>
</evidence>